<evidence type="ECO:0000313" key="1">
    <source>
        <dbReference type="EMBL" id="KAL0572709.1"/>
    </source>
</evidence>
<name>A0ABR3FC63_9AGAR</name>
<comment type="caution">
    <text evidence="1">The sequence shown here is derived from an EMBL/GenBank/DDBJ whole genome shotgun (WGS) entry which is preliminary data.</text>
</comment>
<sequence length="222" mass="23748">MDNVPTRTSLEIPLFVGETVLSVEHRNGLVITTTVKVEVEDKAQSRQTIPTTSAAADANALPDAAAGPVIAPDSNDKLAYPSDAESEQSMVVVDSHAPLPPNSVRSGLPGLSMVPVPTELRHPLNDTVFSKYVVVFAGLRVGIFPCTSSSAVWWKGCPMLVVSNWDSALWHYAAAYQGVFPFCDGMHNDTPGYQHKILKVTAIENPLAATYMSGTGPKVWSG</sequence>
<reference evidence="1 2" key="1">
    <citation type="submission" date="2024-02" db="EMBL/GenBank/DDBJ databases">
        <title>A draft genome for the cacao thread blight pathogen Marasmius crinis-equi.</title>
        <authorList>
            <person name="Cohen S.P."/>
            <person name="Baruah I.K."/>
            <person name="Amoako-Attah I."/>
            <person name="Bukari Y."/>
            <person name="Meinhardt L.W."/>
            <person name="Bailey B.A."/>
        </authorList>
    </citation>
    <scope>NUCLEOTIDE SEQUENCE [LARGE SCALE GENOMIC DNA]</scope>
    <source>
        <strain evidence="1 2">GH-76</strain>
    </source>
</reference>
<protein>
    <submittedName>
        <fullName evidence="1">Uncharacterized protein</fullName>
    </submittedName>
</protein>
<evidence type="ECO:0000313" key="2">
    <source>
        <dbReference type="Proteomes" id="UP001465976"/>
    </source>
</evidence>
<organism evidence="1 2">
    <name type="scientific">Marasmius crinis-equi</name>
    <dbReference type="NCBI Taxonomy" id="585013"/>
    <lineage>
        <taxon>Eukaryota</taxon>
        <taxon>Fungi</taxon>
        <taxon>Dikarya</taxon>
        <taxon>Basidiomycota</taxon>
        <taxon>Agaricomycotina</taxon>
        <taxon>Agaricomycetes</taxon>
        <taxon>Agaricomycetidae</taxon>
        <taxon>Agaricales</taxon>
        <taxon>Marasmiineae</taxon>
        <taxon>Marasmiaceae</taxon>
        <taxon>Marasmius</taxon>
    </lineage>
</organism>
<gene>
    <name evidence="1" type="ORF">V5O48_009260</name>
</gene>
<dbReference type="Proteomes" id="UP001465976">
    <property type="component" value="Unassembled WGS sequence"/>
</dbReference>
<proteinExistence type="predicted"/>
<dbReference type="EMBL" id="JBAHYK010000594">
    <property type="protein sequence ID" value="KAL0572709.1"/>
    <property type="molecule type" value="Genomic_DNA"/>
</dbReference>
<keyword evidence="2" id="KW-1185">Reference proteome</keyword>
<accession>A0ABR3FC63</accession>